<evidence type="ECO:0000256" key="2">
    <source>
        <dbReference type="ARBA" id="ARBA00022692"/>
    </source>
</evidence>
<dbReference type="KEGG" id="nvr:FEJ81_00025"/>
<dbReference type="GO" id="GO:0006465">
    <property type="term" value="P:signal peptide processing"/>
    <property type="evidence" value="ECO:0007669"/>
    <property type="project" value="InterPro"/>
</dbReference>
<feature type="transmembrane region" description="Helical" evidence="6">
    <location>
        <begin position="274"/>
        <end position="296"/>
    </location>
</feature>
<dbReference type="InterPro" id="IPR036286">
    <property type="entry name" value="LexA/Signal_pep-like_sf"/>
</dbReference>
<gene>
    <name evidence="7" type="ORF">FEJ81_00025</name>
</gene>
<dbReference type="PANTHER" id="PTHR10806">
    <property type="entry name" value="SIGNAL PEPTIDASE COMPLEX CATALYTIC SUBUNIT SEC11"/>
    <property type="match status" value="1"/>
</dbReference>
<reference evidence="8" key="1">
    <citation type="submission" date="2019-05" db="EMBL/GenBank/DDBJ databases">
        <title>Genome sequence and methylation pattern of the halophilic Archaeon Natrinema versiforme BOL5-4.</title>
        <authorList>
            <person name="DasSarma P."/>
            <person name="Anton B.P."/>
            <person name="DasSarma S.L."/>
            <person name="Martinez F.L."/>
            <person name="Guzman D."/>
            <person name="Roberts R.J."/>
            <person name="DasSarma S."/>
        </authorList>
    </citation>
    <scope>NUCLEOTIDE SEQUENCE [LARGE SCALE GENOMIC DNA]</scope>
    <source>
        <strain evidence="8">BOL5-4</strain>
    </source>
</reference>
<dbReference type="AlphaFoldDB" id="A0A4V6MBC6"/>
<feature type="region of interest" description="Disordered" evidence="5">
    <location>
        <begin position="1"/>
        <end position="56"/>
    </location>
</feature>
<dbReference type="OrthoDB" id="4822at2157"/>
<proteinExistence type="predicted"/>
<protein>
    <submittedName>
        <fullName evidence="7">S26 family signal peptidase</fullName>
    </submittedName>
</protein>
<dbReference type="SUPFAM" id="SSF51306">
    <property type="entry name" value="LexA/Signal peptidase"/>
    <property type="match status" value="1"/>
</dbReference>
<dbReference type="PANTHER" id="PTHR10806:SF6">
    <property type="entry name" value="SIGNAL PEPTIDASE COMPLEX CATALYTIC SUBUNIT SEC11"/>
    <property type="match status" value="1"/>
</dbReference>
<dbReference type="InterPro" id="IPR001733">
    <property type="entry name" value="Peptidase_S26B"/>
</dbReference>
<sequence>MDGPDGGERNGERSGTRDERSGSKPFPTESPDHRDPNAAADRQPKPGTRARADRDETVTIEDDGIVRWLLETDDWTVTVGRDIATCLAIVAVISLLLFGSSGVWPAFVAVESGSMEPNIAQGDLVFIADDDRFVGDGAVAGTGIVTFQSGQATDHEKFATSGDVIVFLPNGDPTETPTIHRAHFWVETGENWIETKADSSFTNGATCNEIVSCPAPHDGFITKGDANPGYDQLPRSGADTTVVSADWVTGKAMARVPWIGGITLAVGSVRSLTGVGSIAVLAGAGVLALVLFAMAASERDP</sequence>
<keyword evidence="4 6" id="KW-0472">Membrane</keyword>
<evidence type="ECO:0000313" key="7">
    <source>
        <dbReference type="EMBL" id="QCS40806.1"/>
    </source>
</evidence>
<dbReference type="InterPro" id="IPR019533">
    <property type="entry name" value="Peptidase_S26"/>
</dbReference>
<dbReference type="RefSeq" id="WP_138243334.1">
    <property type="nucleotide sequence ID" value="NZ_CP040330.1"/>
</dbReference>
<evidence type="ECO:0000256" key="4">
    <source>
        <dbReference type="ARBA" id="ARBA00023136"/>
    </source>
</evidence>
<name>A0A4V6MBC6_9EURY</name>
<dbReference type="Proteomes" id="UP000302218">
    <property type="component" value="Chromosome"/>
</dbReference>
<dbReference type="EMBL" id="CP040330">
    <property type="protein sequence ID" value="QCS40806.1"/>
    <property type="molecule type" value="Genomic_DNA"/>
</dbReference>
<evidence type="ECO:0000256" key="5">
    <source>
        <dbReference type="SAM" id="MobiDB-lite"/>
    </source>
</evidence>
<dbReference type="CDD" id="cd06530">
    <property type="entry name" value="S26_SPase_I"/>
    <property type="match status" value="1"/>
</dbReference>
<organism evidence="7 8">
    <name type="scientific">Natrinema versiforme</name>
    <dbReference type="NCBI Taxonomy" id="88724"/>
    <lineage>
        <taxon>Archaea</taxon>
        <taxon>Methanobacteriati</taxon>
        <taxon>Methanobacteriota</taxon>
        <taxon>Stenosarchaea group</taxon>
        <taxon>Halobacteria</taxon>
        <taxon>Halobacteriales</taxon>
        <taxon>Natrialbaceae</taxon>
        <taxon>Natrinema</taxon>
    </lineage>
</organism>
<dbReference type="GO" id="GO:0004252">
    <property type="term" value="F:serine-type endopeptidase activity"/>
    <property type="evidence" value="ECO:0007669"/>
    <property type="project" value="InterPro"/>
</dbReference>
<dbReference type="GeneID" id="40263610"/>
<keyword evidence="3 6" id="KW-1133">Transmembrane helix</keyword>
<accession>A0A4V6MBC6</accession>
<evidence type="ECO:0000256" key="6">
    <source>
        <dbReference type="SAM" id="Phobius"/>
    </source>
</evidence>
<feature type="compositionally biased region" description="Basic and acidic residues" evidence="5">
    <location>
        <begin position="1"/>
        <end position="22"/>
    </location>
</feature>
<keyword evidence="2 6" id="KW-0812">Transmembrane</keyword>
<evidence type="ECO:0000313" key="8">
    <source>
        <dbReference type="Proteomes" id="UP000302218"/>
    </source>
</evidence>
<evidence type="ECO:0000256" key="1">
    <source>
        <dbReference type="ARBA" id="ARBA00004370"/>
    </source>
</evidence>
<comment type="subcellular location">
    <subcellularLocation>
        <location evidence="1">Membrane</location>
    </subcellularLocation>
</comment>
<dbReference type="GO" id="GO:0016020">
    <property type="term" value="C:membrane"/>
    <property type="evidence" value="ECO:0007669"/>
    <property type="project" value="UniProtKB-SubCell"/>
</dbReference>
<evidence type="ECO:0000256" key="3">
    <source>
        <dbReference type="ARBA" id="ARBA00022989"/>
    </source>
</evidence>